<organism evidence="1 2">
    <name type="scientific">Amanita muscaria (strain Koide BX008)</name>
    <dbReference type="NCBI Taxonomy" id="946122"/>
    <lineage>
        <taxon>Eukaryota</taxon>
        <taxon>Fungi</taxon>
        <taxon>Dikarya</taxon>
        <taxon>Basidiomycota</taxon>
        <taxon>Agaricomycotina</taxon>
        <taxon>Agaricomycetes</taxon>
        <taxon>Agaricomycetidae</taxon>
        <taxon>Agaricales</taxon>
        <taxon>Pluteineae</taxon>
        <taxon>Amanitaceae</taxon>
        <taxon>Amanita</taxon>
    </lineage>
</organism>
<dbReference type="Proteomes" id="UP000054549">
    <property type="component" value="Unassembled WGS sequence"/>
</dbReference>
<dbReference type="HOGENOM" id="CLU_3013673_0_0_1"/>
<sequence>MSLSPRRYCPFQLTAKFGGVSLVPGNEGIVANYSKSSLQSISLLIVNELMADKLSH</sequence>
<accession>A0A0C2WR18</accession>
<gene>
    <name evidence="1" type="ORF">M378DRAFT_15286</name>
</gene>
<keyword evidence="2" id="KW-1185">Reference proteome</keyword>
<proteinExistence type="predicted"/>
<name>A0A0C2WR18_AMAMK</name>
<dbReference type="AlphaFoldDB" id="A0A0C2WR18"/>
<protein>
    <submittedName>
        <fullName evidence="1">Uncharacterized protein</fullName>
    </submittedName>
</protein>
<evidence type="ECO:0000313" key="2">
    <source>
        <dbReference type="Proteomes" id="UP000054549"/>
    </source>
</evidence>
<evidence type="ECO:0000313" key="1">
    <source>
        <dbReference type="EMBL" id="KIL58733.1"/>
    </source>
</evidence>
<reference evidence="1 2" key="1">
    <citation type="submission" date="2014-04" db="EMBL/GenBank/DDBJ databases">
        <title>Evolutionary Origins and Diversification of the Mycorrhizal Mutualists.</title>
        <authorList>
            <consortium name="DOE Joint Genome Institute"/>
            <consortium name="Mycorrhizal Genomics Consortium"/>
            <person name="Kohler A."/>
            <person name="Kuo A."/>
            <person name="Nagy L.G."/>
            <person name="Floudas D."/>
            <person name="Copeland A."/>
            <person name="Barry K.W."/>
            <person name="Cichocki N."/>
            <person name="Veneault-Fourrey C."/>
            <person name="LaButti K."/>
            <person name="Lindquist E.A."/>
            <person name="Lipzen A."/>
            <person name="Lundell T."/>
            <person name="Morin E."/>
            <person name="Murat C."/>
            <person name="Riley R."/>
            <person name="Ohm R."/>
            <person name="Sun H."/>
            <person name="Tunlid A."/>
            <person name="Henrissat B."/>
            <person name="Grigoriev I.V."/>
            <person name="Hibbett D.S."/>
            <person name="Martin F."/>
        </authorList>
    </citation>
    <scope>NUCLEOTIDE SEQUENCE [LARGE SCALE GENOMIC DNA]</scope>
    <source>
        <strain evidence="1 2">Koide BX008</strain>
    </source>
</reference>
<dbReference type="InParanoid" id="A0A0C2WR18"/>
<dbReference type="EMBL" id="KN818330">
    <property type="protein sequence ID" value="KIL58733.1"/>
    <property type="molecule type" value="Genomic_DNA"/>
</dbReference>